<dbReference type="EMBL" id="KE162945">
    <property type="protein sequence ID" value="EPQ10130.1"/>
    <property type="molecule type" value="Genomic_DNA"/>
</dbReference>
<evidence type="ECO:0000313" key="2">
    <source>
        <dbReference type="Proteomes" id="UP000052978"/>
    </source>
</evidence>
<name>S7N2B5_MYOBR</name>
<reference evidence="1 2" key="1">
    <citation type="journal article" date="2013" name="Nat. Commun.">
        <title>Genome analysis reveals insights into physiology and longevity of the Brandt's bat Myotis brandtii.</title>
        <authorList>
            <person name="Seim I."/>
            <person name="Fang X."/>
            <person name="Xiong Z."/>
            <person name="Lobanov A.V."/>
            <person name="Huang Z."/>
            <person name="Ma S."/>
            <person name="Feng Y."/>
            <person name="Turanov A.A."/>
            <person name="Zhu Y."/>
            <person name="Lenz T.L."/>
            <person name="Gerashchenko M.V."/>
            <person name="Fan D."/>
            <person name="Hee Yim S."/>
            <person name="Yao X."/>
            <person name="Jordan D."/>
            <person name="Xiong Y."/>
            <person name="Ma Y."/>
            <person name="Lyapunov A.N."/>
            <person name="Chen G."/>
            <person name="Kulakova O.I."/>
            <person name="Sun Y."/>
            <person name="Lee S.G."/>
            <person name="Bronson R.T."/>
            <person name="Moskalev A.A."/>
            <person name="Sunyaev S.R."/>
            <person name="Zhang G."/>
            <person name="Krogh A."/>
            <person name="Wang J."/>
            <person name="Gladyshev V.N."/>
        </authorList>
    </citation>
    <scope>NUCLEOTIDE SEQUENCE [LARGE SCALE GENOMIC DNA]</scope>
</reference>
<dbReference type="Proteomes" id="UP000052978">
    <property type="component" value="Unassembled WGS sequence"/>
</dbReference>
<accession>S7N2B5</accession>
<dbReference type="AlphaFoldDB" id="S7N2B5"/>
<keyword evidence="2" id="KW-1185">Reference proteome</keyword>
<organism evidence="1 2">
    <name type="scientific">Myotis brandtii</name>
    <name type="common">Brandt's bat</name>
    <dbReference type="NCBI Taxonomy" id="109478"/>
    <lineage>
        <taxon>Eukaryota</taxon>
        <taxon>Metazoa</taxon>
        <taxon>Chordata</taxon>
        <taxon>Craniata</taxon>
        <taxon>Vertebrata</taxon>
        <taxon>Euteleostomi</taxon>
        <taxon>Mammalia</taxon>
        <taxon>Eutheria</taxon>
        <taxon>Laurasiatheria</taxon>
        <taxon>Chiroptera</taxon>
        <taxon>Yangochiroptera</taxon>
        <taxon>Vespertilionidae</taxon>
        <taxon>Myotis</taxon>
    </lineage>
</organism>
<gene>
    <name evidence="1" type="ORF">D623_10023189</name>
</gene>
<proteinExistence type="predicted"/>
<sequence length="105" mass="11678">MVVWSLGPGKLAVIPDRPQLNCAMPTTGLPDCWPLSLLGRKGRYCNSPDLDREPHALPANQVSWGRQIDADKQCHPRPAEQQPSPETEARCTAQSDCCRVDQPRF</sequence>
<protein>
    <submittedName>
        <fullName evidence="1">Uncharacterized protein</fullName>
    </submittedName>
</protein>
<evidence type="ECO:0000313" key="1">
    <source>
        <dbReference type="EMBL" id="EPQ10130.1"/>
    </source>
</evidence>